<dbReference type="EnsemblMetazoa" id="PPA26998.1">
    <property type="protein sequence ID" value="PPA26998.1"/>
    <property type="gene ID" value="WBGene00116552"/>
</dbReference>
<keyword evidence="8" id="KW-1185">Reference proteome</keyword>
<feature type="transmembrane region" description="Helical" evidence="6">
    <location>
        <begin position="120"/>
        <end position="140"/>
    </location>
</feature>
<evidence type="ECO:0000313" key="7">
    <source>
        <dbReference type="EnsemblMetazoa" id="PPA26998.1"/>
    </source>
</evidence>
<sequence length="280" mass="32107">MNILRLLLLIAQILPFLVAYSGYPVFYPLYYGNDYDRGRDYYRRYPYGYGYRSGYYWRDSERSLCMEPVAIIGIFLIFYCAWTLFLHGLVVTAVFLVRKQSGVNAFYTIYMIWNRTAEKICAFVQIFSMFTFGGTIVLILRPKRIPSSFGGLITGYGVDTAILSSFFVGSTVLQTTNGLLVLACYAVILHDIRVTLKEIPIPSQSSLHHEQSLHKIALIVCVVEVLSVVQQLISTQFVTREINTEIYVVRTGIYTSIPPYLLILFSKNIRQRLISMFHLS</sequence>
<dbReference type="GO" id="GO:0007606">
    <property type="term" value="P:sensory perception of chemical stimulus"/>
    <property type="evidence" value="ECO:0007669"/>
    <property type="project" value="UniProtKB-UniRule"/>
</dbReference>
<name>A0A2A6CJA7_PRIPA</name>
<proteinExistence type="inferred from homology"/>
<evidence type="ECO:0000256" key="2">
    <source>
        <dbReference type="ARBA" id="ARBA00005692"/>
    </source>
</evidence>
<comment type="similarity">
    <text evidence="2 6">Belongs to the nematode receptor-like protein srg family.</text>
</comment>
<evidence type="ECO:0000313" key="8">
    <source>
        <dbReference type="Proteomes" id="UP000005239"/>
    </source>
</evidence>
<keyword evidence="3 6" id="KW-0812">Transmembrane</keyword>
<reference evidence="8" key="1">
    <citation type="journal article" date="2008" name="Nat. Genet.">
        <title>The Pristionchus pacificus genome provides a unique perspective on nematode lifestyle and parasitism.</title>
        <authorList>
            <person name="Dieterich C."/>
            <person name="Clifton S.W."/>
            <person name="Schuster L.N."/>
            <person name="Chinwalla A."/>
            <person name="Delehaunty K."/>
            <person name="Dinkelacker I."/>
            <person name="Fulton L."/>
            <person name="Fulton R."/>
            <person name="Godfrey J."/>
            <person name="Minx P."/>
            <person name="Mitreva M."/>
            <person name="Roeseler W."/>
            <person name="Tian H."/>
            <person name="Witte H."/>
            <person name="Yang S.P."/>
            <person name="Wilson R.K."/>
            <person name="Sommer R.J."/>
        </authorList>
    </citation>
    <scope>NUCLEOTIDE SEQUENCE [LARGE SCALE GENOMIC DNA]</scope>
    <source>
        <strain evidence="8">PS312</strain>
    </source>
</reference>
<feature type="transmembrane region" description="Helical" evidence="6">
    <location>
        <begin position="160"/>
        <end position="188"/>
    </location>
</feature>
<comment type="subcellular location">
    <subcellularLocation>
        <location evidence="1">Membrane</location>
        <topology evidence="1">Multi-pass membrane protein</topology>
    </subcellularLocation>
</comment>
<evidence type="ECO:0000256" key="4">
    <source>
        <dbReference type="ARBA" id="ARBA00022989"/>
    </source>
</evidence>
<comment type="caution">
    <text evidence="6">Lacks conserved residue(s) required for the propagation of feature annotation.</text>
</comment>
<dbReference type="Proteomes" id="UP000005239">
    <property type="component" value="Unassembled WGS sequence"/>
</dbReference>
<accession>A0A2A6CJA7</accession>
<evidence type="ECO:0000256" key="5">
    <source>
        <dbReference type="ARBA" id="ARBA00023136"/>
    </source>
</evidence>
<dbReference type="PANTHER" id="PTHR31748:SF1">
    <property type="entry name" value="SERPENTINE RECEPTOR, CLASS V"/>
    <property type="match status" value="1"/>
</dbReference>
<dbReference type="GO" id="GO:0004888">
    <property type="term" value="F:transmembrane signaling receptor activity"/>
    <property type="evidence" value="ECO:0007669"/>
    <property type="project" value="InterPro"/>
</dbReference>
<organism evidence="7 8">
    <name type="scientific">Pristionchus pacificus</name>
    <name type="common">Parasitic nematode worm</name>
    <dbReference type="NCBI Taxonomy" id="54126"/>
    <lineage>
        <taxon>Eukaryota</taxon>
        <taxon>Metazoa</taxon>
        <taxon>Ecdysozoa</taxon>
        <taxon>Nematoda</taxon>
        <taxon>Chromadorea</taxon>
        <taxon>Rhabditida</taxon>
        <taxon>Rhabditina</taxon>
        <taxon>Diplogasteromorpha</taxon>
        <taxon>Diplogasteroidea</taxon>
        <taxon>Neodiplogasteridae</taxon>
        <taxon>Pristionchus</taxon>
    </lineage>
</organism>
<accession>A0A8R1UGA5</accession>
<evidence type="ECO:0000256" key="3">
    <source>
        <dbReference type="ARBA" id="ARBA00022692"/>
    </source>
</evidence>
<reference evidence="7" key="2">
    <citation type="submission" date="2022-06" db="UniProtKB">
        <authorList>
            <consortium name="EnsemblMetazoa"/>
        </authorList>
    </citation>
    <scope>IDENTIFICATION</scope>
    <source>
        <strain evidence="7">PS312</strain>
    </source>
</reference>
<dbReference type="GO" id="GO:0016020">
    <property type="term" value="C:membrane"/>
    <property type="evidence" value="ECO:0007669"/>
    <property type="project" value="UniProtKB-SubCell"/>
</dbReference>
<evidence type="ECO:0000256" key="1">
    <source>
        <dbReference type="ARBA" id="ARBA00004141"/>
    </source>
</evidence>
<gene>
    <name evidence="7" type="primary">WBGene00116552</name>
</gene>
<protein>
    <recommendedName>
        <fullName evidence="6">Serpentine receptor class gamma</fullName>
    </recommendedName>
</protein>
<keyword evidence="5 6" id="KW-0472">Membrane</keyword>
<keyword evidence="4 6" id="KW-1133">Transmembrane helix</keyword>
<dbReference type="InterPro" id="IPR000609">
    <property type="entry name" value="7TM_GPCR_serpentine_rcpt_Srg"/>
</dbReference>
<dbReference type="Pfam" id="PF02118">
    <property type="entry name" value="Srg"/>
    <property type="match status" value="1"/>
</dbReference>
<dbReference type="AlphaFoldDB" id="A0A2A6CJA7"/>
<dbReference type="PANTHER" id="PTHR31748">
    <property type="entry name" value="SERPENTINE RECEPTOR, CLASS V"/>
    <property type="match status" value="1"/>
</dbReference>
<feature type="transmembrane region" description="Helical" evidence="6">
    <location>
        <begin position="69"/>
        <end position="97"/>
    </location>
</feature>
<evidence type="ECO:0000256" key="6">
    <source>
        <dbReference type="RuleBase" id="RU280813"/>
    </source>
</evidence>